<dbReference type="InterPro" id="IPR052336">
    <property type="entry name" value="MlaD_Phospholipid_Transporter"/>
</dbReference>
<keyword evidence="4" id="KW-1185">Reference proteome</keyword>
<dbReference type="EMBL" id="CP032568">
    <property type="protein sequence ID" value="AYF74828.1"/>
    <property type="molecule type" value="Genomic_DNA"/>
</dbReference>
<dbReference type="Proteomes" id="UP000267164">
    <property type="component" value="Chromosome"/>
</dbReference>
<gene>
    <name evidence="3" type="ORF">D7D52_14205</name>
</gene>
<proteinExistence type="predicted"/>
<evidence type="ECO:0000259" key="2">
    <source>
        <dbReference type="Pfam" id="PF02470"/>
    </source>
</evidence>
<feature type="chain" id="PRO_5039098499" evidence="1">
    <location>
        <begin position="25"/>
        <end position="350"/>
    </location>
</feature>
<dbReference type="KEGG" id="nyu:D7D52_14205"/>
<protein>
    <submittedName>
        <fullName evidence="3">MCE family protein</fullName>
    </submittedName>
</protein>
<dbReference type="AlphaFoldDB" id="A0A386ZB72"/>
<organism evidence="3 4">
    <name type="scientific">Nocardia yunnanensis</name>
    <dbReference type="NCBI Taxonomy" id="2382165"/>
    <lineage>
        <taxon>Bacteria</taxon>
        <taxon>Bacillati</taxon>
        <taxon>Actinomycetota</taxon>
        <taxon>Actinomycetes</taxon>
        <taxon>Mycobacteriales</taxon>
        <taxon>Nocardiaceae</taxon>
        <taxon>Nocardia</taxon>
    </lineage>
</organism>
<accession>A0A386ZB72</accession>
<dbReference type="PANTHER" id="PTHR33371">
    <property type="entry name" value="INTERMEMBRANE PHOSPHOLIPID TRANSPORT SYSTEM BINDING PROTEIN MLAD-RELATED"/>
    <property type="match status" value="1"/>
</dbReference>
<feature type="signal peptide" evidence="1">
    <location>
        <begin position="1"/>
        <end position="24"/>
    </location>
</feature>
<dbReference type="PANTHER" id="PTHR33371:SF4">
    <property type="entry name" value="INTERMEMBRANE PHOSPHOLIPID TRANSPORT SYSTEM BINDING PROTEIN MLAD"/>
    <property type="match status" value="1"/>
</dbReference>
<evidence type="ECO:0000313" key="3">
    <source>
        <dbReference type="EMBL" id="AYF74828.1"/>
    </source>
</evidence>
<dbReference type="InterPro" id="IPR003399">
    <property type="entry name" value="Mce/MlaD"/>
</dbReference>
<dbReference type="OrthoDB" id="4368973at2"/>
<evidence type="ECO:0000256" key="1">
    <source>
        <dbReference type="SAM" id="SignalP"/>
    </source>
</evidence>
<sequence length="350" mass="36135">MTTTARGRCAALALGLAVSVSGCALDPAEAPMPGAGVSGPTYSITIEFANALNLPTQAKVVANGAKIGSLRSVRVVDPSPAGPGRVEAVVSISESVRLPATTTAQLRQNTILGDIFIGLTTPTTGFDHTIAPGGTIPLSRTKAPLQVEDLLAGLSQFIGGGALHQVQQIIDQSNAVLPEQTADTARIFDTLGRDIEDVSGNLDTVDRFLDAVQADLASVLDNPRQLGELLSPRGSVEIPADANSLIQTLGVVGNLSIIAQAIRWLGPLLTAGDAAAKAFVPMLFGTDPLDLSAPSNLNRFVALVRDKVIPFVEQGPKVNITGVSIEGAPLAGDPQVDAIARALRMIGVVR</sequence>
<feature type="domain" description="Mce/MlaD" evidence="2">
    <location>
        <begin position="40"/>
        <end position="121"/>
    </location>
</feature>
<reference evidence="3 4" key="1">
    <citation type="submission" date="2018-09" db="EMBL/GenBank/DDBJ databases">
        <title>Nocardia yunnanensis sp. nov., an actinomycete isolated from a soil sample.</title>
        <authorList>
            <person name="Zhang J."/>
        </authorList>
    </citation>
    <scope>NUCLEOTIDE SEQUENCE [LARGE SCALE GENOMIC DNA]</scope>
    <source>
        <strain evidence="3 4">CFHS0054</strain>
    </source>
</reference>
<keyword evidence="1" id="KW-0732">Signal</keyword>
<dbReference type="Pfam" id="PF02470">
    <property type="entry name" value="MlaD"/>
    <property type="match status" value="1"/>
</dbReference>
<evidence type="ECO:0000313" key="4">
    <source>
        <dbReference type="Proteomes" id="UP000267164"/>
    </source>
</evidence>
<dbReference type="PROSITE" id="PS51257">
    <property type="entry name" value="PROKAR_LIPOPROTEIN"/>
    <property type="match status" value="1"/>
</dbReference>
<name>A0A386ZB72_9NOCA</name>
<dbReference type="RefSeq" id="WP_120736745.1">
    <property type="nucleotide sequence ID" value="NZ_CP032568.1"/>
</dbReference>